<feature type="compositionally biased region" description="Basic and acidic residues" evidence="1">
    <location>
        <begin position="307"/>
        <end position="320"/>
    </location>
</feature>
<evidence type="ECO:0000256" key="1">
    <source>
        <dbReference type="SAM" id="MobiDB-lite"/>
    </source>
</evidence>
<feature type="region of interest" description="Disordered" evidence="1">
    <location>
        <begin position="271"/>
        <end position="340"/>
    </location>
</feature>
<reference evidence="2" key="1">
    <citation type="submission" date="2022-10" db="EMBL/GenBank/DDBJ databases">
        <title>Tapping the CABI collections for fungal endophytes: first genome assemblies for Collariella, Neodidymelliopsis, Ascochyta clinopodiicola, Didymella pomorum, Didymosphaeria variabile, Neocosmospora piperis and Neocucurbitaria cava.</title>
        <authorList>
            <person name="Hill R."/>
        </authorList>
    </citation>
    <scope>NUCLEOTIDE SEQUENCE</scope>
    <source>
        <strain evidence="2">IMI 356814</strain>
    </source>
</reference>
<sequence>MCHISDFIRDHDGPHNLLIIYYTGHGVYNDDRKYLELTASINPALGKGFTRDARCNWNKAEAKLQDEEVEGDVLTILDTCYSSNLVKSGKGDTRKFELLSACPIDQTTARPGQYSFTRALIDALDWLLKEHKDSPFSTFRLNQRINIDKRRSDTPSHLWSRVQSVQHNEQHILLAPLRPQKPDTIHQPKYRLSPKGFLTLRFGLRDAELNQEQIEFMTKTLSKAFHNKAMVGLRRIDWVEIKPAPPITHFERLALVMFVITQWKKFLGKRREERASQTQTQRSVDEITFPGGMNIDATSPSQKRHHEGADVMPEAKRRYLEASQPPSPPTSDSSRIDYDV</sequence>
<protein>
    <submittedName>
        <fullName evidence="2">Uncharacterized protein</fullName>
    </submittedName>
</protein>
<dbReference type="EMBL" id="JAPEUY010000015">
    <property type="protein sequence ID" value="KAJ4365927.1"/>
    <property type="molecule type" value="Genomic_DNA"/>
</dbReference>
<dbReference type="Proteomes" id="UP001140560">
    <property type="component" value="Unassembled WGS sequence"/>
</dbReference>
<name>A0A9W8Y3Q5_9PLEO</name>
<keyword evidence="3" id="KW-1185">Reference proteome</keyword>
<dbReference type="OrthoDB" id="4760831at2759"/>
<organism evidence="2 3">
    <name type="scientific">Neocucurbitaria cava</name>
    <dbReference type="NCBI Taxonomy" id="798079"/>
    <lineage>
        <taxon>Eukaryota</taxon>
        <taxon>Fungi</taxon>
        <taxon>Dikarya</taxon>
        <taxon>Ascomycota</taxon>
        <taxon>Pezizomycotina</taxon>
        <taxon>Dothideomycetes</taxon>
        <taxon>Pleosporomycetidae</taxon>
        <taxon>Pleosporales</taxon>
        <taxon>Pleosporineae</taxon>
        <taxon>Cucurbitariaceae</taxon>
        <taxon>Neocucurbitaria</taxon>
    </lineage>
</organism>
<comment type="caution">
    <text evidence="2">The sequence shown here is derived from an EMBL/GenBank/DDBJ whole genome shotgun (WGS) entry which is preliminary data.</text>
</comment>
<proteinExistence type="predicted"/>
<dbReference type="AlphaFoldDB" id="A0A9W8Y3Q5"/>
<evidence type="ECO:0000313" key="2">
    <source>
        <dbReference type="EMBL" id="KAJ4365927.1"/>
    </source>
</evidence>
<evidence type="ECO:0000313" key="3">
    <source>
        <dbReference type="Proteomes" id="UP001140560"/>
    </source>
</evidence>
<accession>A0A9W8Y3Q5</accession>
<gene>
    <name evidence="2" type="ORF">N0V83_008549</name>
</gene>